<keyword evidence="1" id="KW-0472">Membrane</keyword>
<evidence type="ECO:0000313" key="2">
    <source>
        <dbReference type="EMBL" id="MFD2738531.1"/>
    </source>
</evidence>
<dbReference type="EMBL" id="JBHUMP010000002">
    <property type="protein sequence ID" value="MFD2738531.1"/>
    <property type="molecule type" value="Genomic_DNA"/>
</dbReference>
<dbReference type="RefSeq" id="WP_386371343.1">
    <property type="nucleotide sequence ID" value="NZ_JBHUMP010000002.1"/>
</dbReference>
<comment type="caution">
    <text evidence="2">The sequence shown here is derived from an EMBL/GenBank/DDBJ whole genome shotgun (WGS) entry which is preliminary data.</text>
</comment>
<reference evidence="3" key="1">
    <citation type="journal article" date="2019" name="Int. J. Syst. Evol. Microbiol.">
        <title>The Global Catalogue of Microorganisms (GCM) 10K type strain sequencing project: providing services to taxonomists for standard genome sequencing and annotation.</title>
        <authorList>
            <consortium name="The Broad Institute Genomics Platform"/>
            <consortium name="The Broad Institute Genome Sequencing Center for Infectious Disease"/>
            <person name="Wu L."/>
            <person name="Ma J."/>
        </authorList>
    </citation>
    <scope>NUCLEOTIDE SEQUENCE [LARGE SCALE GENOMIC DNA]</scope>
    <source>
        <strain evidence="3">TISTR 2562</strain>
    </source>
</reference>
<protein>
    <submittedName>
        <fullName evidence="2">Uncharacterized protein</fullName>
    </submittedName>
</protein>
<dbReference type="Proteomes" id="UP001597474">
    <property type="component" value="Unassembled WGS sequence"/>
</dbReference>
<evidence type="ECO:0000256" key="1">
    <source>
        <dbReference type="SAM" id="Phobius"/>
    </source>
</evidence>
<keyword evidence="1" id="KW-1133">Transmembrane helix</keyword>
<organism evidence="2 3">
    <name type="scientific">Sulfitobacter aestuarii</name>
    <dbReference type="NCBI Taxonomy" id="2161676"/>
    <lineage>
        <taxon>Bacteria</taxon>
        <taxon>Pseudomonadati</taxon>
        <taxon>Pseudomonadota</taxon>
        <taxon>Alphaproteobacteria</taxon>
        <taxon>Rhodobacterales</taxon>
        <taxon>Roseobacteraceae</taxon>
        <taxon>Sulfitobacter</taxon>
    </lineage>
</organism>
<gene>
    <name evidence="2" type="ORF">ACFSUD_03015</name>
</gene>
<accession>A0ABW5U0F0</accession>
<evidence type="ECO:0000313" key="3">
    <source>
        <dbReference type="Proteomes" id="UP001597474"/>
    </source>
</evidence>
<proteinExistence type="predicted"/>
<feature type="transmembrane region" description="Helical" evidence="1">
    <location>
        <begin position="29"/>
        <end position="48"/>
    </location>
</feature>
<keyword evidence="1" id="KW-0812">Transmembrane</keyword>
<sequence>MSLLLVLLVGILLLWLLACGWAGYRLRPLALIAILCGGLALNSAWMVFGLDAHPLERHALTAHAAAILYAFSAFGIGYLIGRVMRHWRADRVEERPDRQEGSV</sequence>
<feature type="transmembrane region" description="Helical" evidence="1">
    <location>
        <begin position="60"/>
        <end position="80"/>
    </location>
</feature>
<name>A0ABW5U0F0_9RHOB</name>
<keyword evidence="3" id="KW-1185">Reference proteome</keyword>